<dbReference type="GO" id="GO:0009523">
    <property type="term" value="C:photosystem II"/>
    <property type="evidence" value="ECO:0007669"/>
    <property type="project" value="UniProtKB-KW"/>
</dbReference>
<keyword evidence="3" id="KW-0732">Signal</keyword>
<dbReference type="GO" id="GO:0015979">
    <property type="term" value="P:photosynthesis"/>
    <property type="evidence" value="ECO:0007669"/>
    <property type="project" value="UniProtKB-KW"/>
</dbReference>
<dbReference type="OrthoDB" id="9813892at2"/>
<organism evidence="5 6">
    <name type="scientific">Rheinheimera mesophila</name>
    <dbReference type="NCBI Taxonomy" id="1547515"/>
    <lineage>
        <taxon>Bacteria</taxon>
        <taxon>Pseudomonadati</taxon>
        <taxon>Pseudomonadota</taxon>
        <taxon>Gammaproteobacteria</taxon>
        <taxon>Chromatiales</taxon>
        <taxon>Chromatiaceae</taxon>
        <taxon>Rheinheimera</taxon>
    </lineage>
</organism>
<feature type="domain" description="Photosynthesis system II assembly factor Ycf48/Hcf136-like" evidence="4">
    <location>
        <begin position="64"/>
        <end position="117"/>
    </location>
</feature>
<keyword evidence="2" id="KW-0604">Photosystem II</keyword>
<dbReference type="Proteomes" id="UP000276260">
    <property type="component" value="Unassembled WGS sequence"/>
</dbReference>
<dbReference type="SUPFAM" id="SSF50939">
    <property type="entry name" value="Sialidases"/>
    <property type="match status" value="1"/>
</dbReference>
<dbReference type="PANTHER" id="PTHR47199">
    <property type="entry name" value="PHOTOSYSTEM II STABILITY/ASSEMBLY FACTOR HCF136, CHLOROPLASTIC"/>
    <property type="match status" value="1"/>
</dbReference>
<feature type="signal peptide" evidence="3">
    <location>
        <begin position="1"/>
        <end position="22"/>
    </location>
</feature>
<proteinExistence type="predicted"/>
<dbReference type="RefSeq" id="WP_052749418.1">
    <property type="nucleotide sequence ID" value="NZ_LAVS01000090.1"/>
</dbReference>
<evidence type="ECO:0000256" key="3">
    <source>
        <dbReference type="SAM" id="SignalP"/>
    </source>
</evidence>
<gene>
    <name evidence="5" type="ORF">EIK76_00600</name>
</gene>
<dbReference type="InterPro" id="IPR015943">
    <property type="entry name" value="WD40/YVTN_repeat-like_dom_sf"/>
</dbReference>
<keyword evidence="6" id="KW-1185">Reference proteome</keyword>
<dbReference type="InterPro" id="IPR028203">
    <property type="entry name" value="PSII_CF48-like_dom"/>
</dbReference>
<evidence type="ECO:0000256" key="2">
    <source>
        <dbReference type="ARBA" id="ARBA00023276"/>
    </source>
</evidence>
<feature type="chain" id="PRO_5018303360" description="Photosynthesis system II assembly factor Ycf48/Hcf136-like domain-containing protein" evidence="3">
    <location>
        <begin position="23"/>
        <end position="341"/>
    </location>
</feature>
<evidence type="ECO:0000313" key="6">
    <source>
        <dbReference type="Proteomes" id="UP000276260"/>
    </source>
</evidence>
<dbReference type="Pfam" id="PF14870">
    <property type="entry name" value="PSII_BNR"/>
    <property type="match status" value="1"/>
</dbReference>
<dbReference type="Gene3D" id="2.130.10.10">
    <property type="entry name" value="YVTN repeat-like/Quinoprotein amine dehydrogenase"/>
    <property type="match status" value="2"/>
</dbReference>
<evidence type="ECO:0000313" key="5">
    <source>
        <dbReference type="EMBL" id="RRJ22619.1"/>
    </source>
</evidence>
<reference evidence="5 6" key="1">
    <citation type="submission" date="2018-11" db="EMBL/GenBank/DDBJ databases">
        <title>Draft genome analysis of Rheinheimera mesophila isolated from an industrial waste site.</title>
        <authorList>
            <person name="Yu Q."/>
            <person name="Qi Y."/>
            <person name="Zhang H."/>
            <person name="Lu Y."/>
            <person name="Pu J."/>
        </authorList>
    </citation>
    <scope>NUCLEOTIDE SEQUENCE [LARGE SCALE GENOMIC DNA]</scope>
    <source>
        <strain evidence="5 6">IITR13</strain>
    </source>
</reference>
<evidence type="ECO:0000256" key="1">
    <source>
        <dbReference type="ARBA" id="ARBA00022531"/>
    </source>
</evidence>
<sequence length="341" mass="37366">MMVKLLSSVAALLLTTHIQAQSAVTPTPSYLMPLADKAVLTDLIRVNDQLYVAVGDRGHVLVSKDSTNWTQVQTPVQSLFTSVYFSDETHGWAVGHDATIIATQDGGQSWQLQQFKPETDKPLFDILFADANNGIALGAYGMFYRTTDGGKTWLDEFHLELVGSEDQAYLKELQESDPEAYLEERASVLPHFNRIYQHNNVLYLIGEAGFFATSADFGKSWTRHPEFYNGSLFGLTMTAKNSLIAVGLRGHVFRSTDLGQSWQEIKLNQTATLNSVLTDAAGNLYLTGNAGTLLVSQDDGVSFTSVPTQDSKAILNAVAVKDQLVLVTEAGIRTLAIKKPE</sequence>
<dbReference type="InterPro" id="IPR036278">
    <property type="entry name" value="Sialidase_sf"/>
</dbReference>
<dbReference type="AlphaFoldDB" id="A0A3P3QQ46"/>
<name>A0A3P3QQ46_9GAMM</name>
<protein>
    <recommendedName>
        <fullName evidence="4">Photosynthesis system II assembly factor Ycf48/Hcf136-like domain-containing protein</fullName>
    </recommendedName>
</protein>
<dbReference type="PANTHER" id="PTHR47199:SF2">
    <property type="entry name" value="PHOTOSYSTEM II STABILITY_ASSEMBLY FACTOR HCF136, CHLOROPLASTIC"/>
    <property type="match status" value="1"/>
</dbReference>
<evidence type="ECO:0000259" key="4">
    <source>
        <dbReference type="Pfam" id="PF14870"/>
    </source>
</evidence>
<comment type="caution">
    <text evidence="5">The sequence shown here is derived from an EMBL/GenBank/DDBJ whole genome shotgun (WGS) entry which is preliminary data.</text>
</comment>
<accession>A0A3P3QQ46</accession>
<dbReference type="EMBL" id="RRCF01000001">
    <property type="protein sequence ID" value="RRJ22619.1"/>
    <property type="molecule type" value="Genomic_DNA"/>
</dbReference>
<keyword evidence="1" id="KW-0602">Photosynthesis</keyword>